<dbReference type="Proteomes" id="UP000179627">
    <property type="component" value="Unassembled WGS sequence"/>
</dbReference>
<organism evidence="2 3">
    <name type="scientific">Parafrankia colletiae</name>
    <dbReference type="NCBI Taxonomy" id="573497"/>
    <lineage>
        <taxon>Bacteria</taxon>
        <taxon>Bacillati</taxon>
        <taxon>Actinomycetota</taxon>
        <taxon>Actinomycetes</taxon>
        <taxon>Frankiales</taxon>
        <taxon>Frankiaceae</taxon>
        <taxon>Parafrankia</taxon>
    </lineage>
</organism>
<feature type="transmembrane region" description="Helical" evidence="1">
    <location>
        <begin position="6"/>
        <end position="29"/>
    </location>
</feature>
<keyword evidence="1" id="KW-1133">Transmembrane helix</keyword>
<sequence length="70" mass="7818">MDPDFEWGRLLVAVALLAVMFAVPMIIVARDHRADRRRYGAAAVTAPIRYTADGRRYREGYPPPGDAVES</sequence>
<dbReference type="RefSeq" id="WP_071085113.1">
    <property type="nucleotide sequence ID" value="NZ_MBLM01000118.1"/>
</dbReference>
<dbReference type="EMBL" id="MBLM01000118">
    <property type="protein sequence ID" value="OHV36185.1"/>
    <property type="molecule type" value="Genomic_DNA"/>
</dbReference>
<evidence type="ECO:0000313" key="3">
    <source>
        <dbReference type="Proteomes" id="UP000179627"/>
    </source>
</evidence>
<gene>
    <name evidence="2" type="ORF">CC117_18550</name>
</gene>
<protein>
    <submittedName>
        <fullName evidence="2">Uncharacterized protein</fullName>
    </submittedName>
</protein>
<comment type="caution">
    <text evidence="2">The sequence shown here is derived from an EMBL/GenBank/DDBJ whole genome shotgun (WGS) entry which is preliminary data.</text>
</comment>
<accession>A0A1S1QSC8</accession>
<dbReference type="OrthoDB" id="3215040at2"/>
<name>A0A1S1QSC8_9ACTN</name>
<keyword evidence="3" id="KW-1185">Reference proteome</keyword>
<dbReference type="AlphaFoldDB" id="A0A1S1QSC8"/>
<keyword evidence="1" id="KW-0812">Transmembrane</keyword>
<proteinExistence type="predicted"/>
<evidence type="ECO:0000313" key="2">
    <source>
        <dbReference type="EMBL" id="OHV36185.1"/>
    </source>
</evidence>
<reference evidence="3" key="1">
    <citation type="submission" date="2016-07" db="EMBL/GenBank/DDBJ databases">
        <title>Sequence Frankia sp. strain CcI1.17.</title>
        <authorList>
            <person name="Ghodhbane-Gtari F."/>
            <person name="Swanson E."/>
            <person name="Gueddou A."/>
            <person name="Morris K."/>
            <person name="Hezbri K."/>
            <person name="Ktari A."/>
            <person name="Nouioui I."/>
            <person name="Abebe-Akele F."/>
            <person name="Simpson S."/>
            <person name="Thomas K."/>
            <person name="Gtari M."/>
            <person name="Tisa L.S."/>
            <person name="Hurst S."/>
        </authorList>
    </citation>
    <scope>NUCLEOTIDE SEQUENCE [LARGE SCALE GENOMIC DNA]</scope>
    <source>
        <strain evidence="3">Cc1.17</strain>
    </source>
</reference>
<evidence type="ECO:0000256" key="1">
    <source>
        <dbReference type="SAM" id="Phobius"/>
    </source>
</evidence>
<keyword evidence="1" id="KW-0472">Membrane</keyword>